<protein>
    <submittedName>
        <fullName evidence="1">Uncharacterized protein</fullName>
    </submittedName>
</protein>
<dbReference type="EMBL" id="JBEVCJ010000068">
    <property type="protein sequence ID" value="MET1257438.1"/>
    <property type="molecule type" value="Genomic_DNA"/>
</dbReference>
<reference evidence="1 2" key="1">
    <citation type="submission" date="2024-06" db="EMBL/GenBank/DDBJ databases">
        <authorList>
            <person name="Li F."/>
        </authorList>
    </citation>
    <scope>NUCLEOTIDE SEQUENCE [LARGE SCALE GENOMIC DNA]</scope>
    <source>
        <strain evidence="1 2">GXAS 311</strain>
    </source>
</reference>
<dbReference type="Pfam" id="PF15636">
    <property type="entry name" value="Tox-GHH"/>
    <property type="match status" value="1"/>
</dbReference>
<organism evidence="1 2">
    <name type="scientific">Aliikangiella maris</name>
    <dbReference type="NCBI Taxonomy" id="3162458"/>
    <lineage>
        <taxon>Bacteria</taxon>
        <taxon>Pseudomonadati</taxon>
        <taxon>Pseudomonadota</taxon>
        <taxon>Gammaproteobacteria</taxon>
        <taxon>Oceanospirillales</taxon>
        <taxon>Pleioneaceae</taxon>
        <taxon>Aliikangiella</taxon>
    </lineage>
</organism>
<keyword evidence="2" id="KW-1185">Reference proteome</keyword>
<name>A0ABV2C036_9GAMM</name>
<proteinExistence type="predicted"/>
<dbReference type="Proteomes" id="UP001548189">
    <property type="component" value="Unassembled WGS sequence"/>
</dbReference>
<dbReference type="InterPro" id="IPR028916">
    <property type="entry name" value="Tox-GHH_dom"/>
</dbReference>
<gene>
    <name evidence="1" type="ORF">ABVT43_20070</name>
</gene>
<sequence length="734" mass="82247">MKVEDLLDKRIFLEKDKPRYSFELPEVEEDLFKIDSNEDLKLQGIDLDKSTFGEGFGFGVDIDEMLTVKPYENKDLSLEERAALKMEYKAAKQAEMREARLDFETSGLEAINKFNSDVDEYIDEIEADQYYEREAAKAYFNYAFEHAEIIGGLKAKYGIQDQLKHIKNTSFYVEDLDDLIELENTYDRSWEISGQKAFVSDVVNTGMTAVSIIAGGMGVGSIFNLGKMAVSSTFRIGSGLGNFVGTSLSGVRATLSGTLKSIGPGVSPYAALLSNVGQNYYALASAGSLTIGVGSMFIPGMDYMPGVDDVMRLTAKGAKASFKAIDNLSDINFTQFGKFTDDLNVSWKMDEGWSNVNSKGIVDDLAVDSFNLKSLDNVAPIHPGRLAAESLETNTSSLLRALRTAGTPESLATAKLISKGKVNVKMFDSDPLKQGVGGRYYFGTNNIEIYRSAFTNNNQAAGYATHETVHFMQGLTRRNYHRGHEFEAFRAQGAVDKSHFTNSWNNTELTDWIDKVYYDVRKAPSVFTDTGRRFGYSVGGNLNTFEVPRVDSALSKVYDGNVPNTNALEITPNLKTIDSTTFFKADHFRSVETPFKPLGENAKKTLKAKVADRSITKEEWHHLQWDRRLSNRRSRGVARYWSLERKRLQQGQPGTRNWSVEQREAILARKTPKYNGEAMEGHHMYNVVDYPQLADFGHNIYPATPAEHLYRLHGGNFQNETRGFPLNPLFSEEF</sequence>
<evidence type="ECO:0000313" key="2">
    <source>
        <dbReference type="Proteomes" id="UP001548189"/>
    </source>
</evidence>
<comment type="caution">
    <text evidence="1">The sequence shown here is derived from an EMBL/GenBank/DDBJ whole genome shotgun (WGS) entry which is preliminary data.</text>
</comment>
<accession>A0ABV2C036</accession>
<evidence type="ECO:0000313" key="1">
    <source>
        <dbReference type="EMBL" id="MET1257438.1"/>
    </source>
</evidence>